<protein>
    <submittedName>
        <fullName evidence="1">Uncharacterized protein</fullName>
    </submittedName>
</protein>
<organism evidence="1 2">
    <name type="scientific">Streptomyces tanashiensis</name>
    <dbReference type="NCBI Taxonomy" id="67367"/>
    <lineage>
        <taxon>Bacteria</taxon>
        <taxon>Bacillati</taxon>
        <taxon>Actinomycetota</taxon>
        <taxon>Actinomycetes</taxon>
        <taxon>Kitasatosporales</taxon>
        <taxon>Streptomycetaceae</taxon>
        <taxon>Streptomyces</taxon>
    </lineage>
</organism>
<dbReference type="Proteomes" id="UP001164506">
    <property type="component" value="Chromosome"/>
</dbReference>
<gene>
    <name evidence="1" type="ORF">LDH80_01325</name>
</gene>
<evidence type="ECO:0000313" key="1">
    <source>
        <dbReference type="EMBL" id="UZX19461.1"/>
    </source>
</evidence>
<name>A0ABY6QPR6_9ACTN</name>
<keyword evidence="2" id="KW-1185">Reference proteome</keyword>
<evidence type="ECO:0000313" key="2">
    <source>
        <dbReference type="Proteomes" id="UP001164506"/>
    </source>
</evidence>
<dbReference type="EMBL" id="CP084204">
    <property type="protein sequence ID" value="UZX19461.1"/>
    <property type="molecule type" value="Genomic_DNA"/>
</dbReference>
<dbReference type="RefSeq" id="WP_267257900.1">
    <property type="nucleotide sequence ID" value="NZ_CP084204.1"/>
</dbReference>
<sequence>MPRSRPHHIRTRAARLPLRETQRVIDGLSASALSEINRLELDRSYLQPGDISAALRLWQGYVRRPERDLWHDYEWGHVHEDCCGDPFEARTLLDTVVQALSPGSARQLRRVISRSDALWNRTSPPYLTD</sequence>
<dbReference type="GeneID" id="95598041"/>
<accession>A0ABY6QPR6</accession>
<proteinExistence type="predicted"/>
<reference evidence="1" key="1">
    <citation type="submission" date="2021-09" db="EMBL/GenBank/DDBJ databases">
        <title>Complete genome sequence and metabolic characterization of Streptomyces tanashiensis DSM 731 the producer of antibacterial Kalafungin and diverse secondary metabolites.</title>
        <authorList>
            <person name="Abbasi M.N."/>
            <person name="Anwar M.N."/>
            <person name="Alam K."/>
            <person name="Shoaib M."/>
            <person name="Lin Z."/>
            <person name="Hayat M."/>
            <person name="Ali M.I."/>
            <person name="Malik H.M.T."/>
            <person name="Ahmed I."/>
            <person name="Li A."/>
            <person name="Hailong Wang H."/>
            <person name="Zhang Y."/>
        </authorList>
    </citation>
    <scope>NUCLEOTIDE SEQUENCE</scope>
    <source>
        <strain evidence="1">Kala</strain>
    </source>
</reference>